<dbReference type="InterPro" id="IPR035117">
    <property type="entry name" value="IncD"/>
</dbReference>
<proteinExistence type="predicted"/>
<dbReference type="AlphaFoldDB" id="A0A1A9HYC5"/>
<feature type="transmembrane region" description="Helical" evidence="1">
    <location>
        <begin position="31"/>
        <end position="55"/>
    </location>
</feature>
<evidence type="ECO:0000313" key="3">
    <source>
        <dbReference type="Proteomes" id="UP000078162"/>
    </source>
</evidence>
<dbReference type="KEGG" id="csaz:Cs308_0756"/>
<dbReference type="EMBL" id="CP014639">
    <property type="protein sequence ID" value="ANH78926.1"/>
    <property type="molecule type" value="Genomic_DNA"/>
</dbReference>
<protein>
    <submittedName>
        <fullName evidence="2">Uncharacterized protein</fullName>
    </submittedName>
</protein>
<evidence type="ECO:0000313" key="2">
    <source>
        <dbReference type="EMBL" id="ANH78926.1"/>
    </source>
</evidence>
<dbReference type="Pfam" id="PF17628">
    <property type="entry name" value="IncD"/>
    <property type="match status" value="1"/>
</dbReference>
<accession>A0A1A9HYC5</accession>
<keyword evidence="1" id="KW-0472">Membrane</keyword>
<dbReference type="PATRIC" id="fig|1806891.3.peg.750"/>
<reference evidence="2 3" key="1">
    <citation type="submission" date="2016-03" db="EMBL/GenBank/DDBJ databases">
        <title>Culture-independent genomics supports pathogen discovery for uncultivable bacteria within the genus Chlamydia.</title>
        <authorList>
            <person name="Taylor-Brown A."/>
            <person name="Bachmann N.L."/>
            <person name="Borel N."/>
            <person name="Polkinghorne A."/>
        </authorList>
    </citation>
    <scope>NUCLEOTIDE SEQUENCE [LARGE SCALE GENOMIC DNA]</scope>
    <source>
        <strain evidence="2 3">2742-308</strain>
    </source>
</reference>
<gene>
    <name evidence="2" type="ORF">Cs308_0756</name>
</gene>
<feature type="transmembrane region" description="Helical" evidence="1">
    <location>
        <begin position="61"/>
        <end position="85"/>
    </location>
</feature>
<name>A0A1A9HYC5_9CHLA</name>
<keyword evidence="1" id="KW-1133">Transmembrane helix</keyword>
<dbReference type="Proteomes" id="UP000078162">
    <property type="component" value="Chromosome"/>
</dbReference>
<evidence type="ECO:0000256" key="1">
    <source>
        <dbReference type="SAM" id="Phobius"/>
    </source>
</evidence>
<keyword evidence="1" id="KW-0812">Transmembrane</keyword>
<organism evidence="2 3">
    <name type="scientific">Candidatus Chlamydia sanziniae</name>
    <dbReference type="NCBI Taxonomy" id="1806891"/>
    <lineage>
        <taxon>Bacteria</taxon>
        <taxon>Pseudomonadati</taxon>
        <taxon>Chlamydiota</taxon>
        <taxon>Chlamydiia</taxon>
        <taxon>Chlamydiales</taxon>
        <taxon>Chlamydiaceae</taxon>
        <taxon>Chlamydia/Chlamydophila group</taxon>
        <taxon>Chlamydia</taxon>
    </lineage>
</organism>
<keyword evidence="3" id="KW-1185">Reference proteome</keyword>
<sequence>MRRHAAEKLYTIEMQLKEKSHPSWMVARSRLGLETLAVVVALLFIVMAVLLWSGVVGVASVWVVSCFIMVAVVLLTFALVSALLYRFEFSRECAWRSTLLEWQYLAADYRRLVL</sequence>